<sequence>MQTTVKKASETKPKREKLSKDDATKMPQEEKLKKTPYTVSTPRNFMQKSSTADIYGQKKKTAPQSAKAPKKTSGTSITTNNASPMKDLLKSSPSTTSQLSTRSDRTKMATPKFDAKGTRYSATPRTKDFSVAINSPVVKRKLNMDFKREDSFVTDISKERKQREKSFIRENLSKVKEKSFVKEASKDKKEKSFIKEGTKERKEKSFIKDTGKSKEKSYVKEVVKDRKDKDKGGSKDTERQRTKTRTLDESEVKILSSEVVDNNAEMLNLSRKLSANPKAFYIGLDDEKPSNSKMKPPSKVSSDEDLSYEDDFESYESDFDSYHSSTPSDQNGGDETDDKSGEGNNDDDDDEESEAVETMKEVKDEENMLDSGSFDLRDRSANKLKPVALDFILETAEGGEKPSSLTDEGFQEMSSSSAVSSIRTVHTEIIDRPLFIDFTKSKQNRRKKRIGDRLRQRAKDLLSIITLHEMSYSLFEMKPISYDLYMATFGRSNYTQIAVQTFDDGISEEVQTDEIDCEHKWTQHPVEFTKNDICIKNKVESRKYSKNMEDYLTKFTFLTTYSADIEKNNAINLDENYKTDPLRIFFEQKDGVGPSEMLPYETYKSKLKKNDYNTQRLGKFLKRIEGRICNILNTNRGNTELSELNITNYPFSKGYVSLSPKLVTTEKFSFLNSTKISQMYFSETKSNLIMTVHKRDQNAALKKCTLCLWDISVATREPVKLLTAIDNVARGKLRGTTVGYFVAALEDGSVHLWDLSEEATWREDVASEEKSTELVEINEKELTDVEKDRLWNKMNSNIGLEGSKIHCAQQSCAFTNSAFNMSNGDATDHIVGLDVTGDPYSVISQEGGRRIVGQVVSLQSIGVLTIWSIVQQKSKTIPPDIGKAFWSKMKLEKNQTISLLDHIDLPLKDPQINELKSNFNLNAAKRRIINRKQEKTIIKKDFSRPKSAISFDSDRPSSAASAKIKRVLSVERDVSNWENGIICGDLKVMNWKDRDNYLVAKNCGEVLCCKRILGAVRVNTFGVASDASSVTCIEVSPHRLPYFLAATDTGTISVCSLLENRVLLTLDCRNIQPKDIEKIQSDHKGRYVSTVSQHQHERKGSSKELMVRFMTCGGSCNMAIGFGFGDSRPRTYNTAPRNYFENVNLSVTSLSWSHINPCCLFASLQDDSLVEWELTFSDIYAKWAGDAAASACSAGESSLALLTPEGEIQVHKLTNEHRTKEFVLLFEKYLALL</sequence>
<name>A0ACC2Q1T6_9NEOP</name>
<reference evidence="1" key="1">
    <citation type="submission" date="2023-03" db="EMBL/GenBank/DDBJ databases">
        <title>Chromosome-level genomes of two armyworms, Mythimna separata and Mythimna loreyi, provide insights into the biosynthesis and reception of sex pheromones.</title>
        <authorList>
            <person name="Zhao H."/>
        </authorList>
    </citation>
    <scope>NUCLEOTIDE SEQUENCE</scope>
    <source>
        <strain evidence="1">BeijingLab</strain>
    </source>
</reference>
<organism evidence="1 2">
    <name type="scientific">Mythimna loreyi</name>
    <dbReference type="NCBI Taxonomy" id="667449"/>
    <lineage>
        <taxon>Eukaryota</taxon>
        <taxon>Metazoa</taxon>
        <taxon>Ecdysozoa</taxon>
        <taxon>Arthropoda</taxon>
        <taxon>Hexapoda</taxon>
        <taxon>Insecta</taxon>
        <taxon>Pterygota</taxon>
        <taxon>Neoptera</taxon>
        <taxon>Endopterygota</taxon>
        <taxon>Lepidoptera</taxon>
        <taxon>Glossata</taxon>
        <taxon>Ditrysia</taxon>
        <taxon>Noctuoidea</taxon>
        <taxon>Noctuidae</taxon>
        <taxon>Noctuinae</taxon>
        <taxon>Hadenini</taxon>
        <taxon>Mythimna</taxon>
    </lineage>
</organism>
<dbReference type="EMBL" id="CM056807">
    <property type="protein sequence ID" value="KAJ8705521.1"/>
    <property type="molecule type" value="Genomic_DNA"/>
</dbReference>
<keyword evidence="2" id="KW-1185">Reference proteome</keyword>
<comment type="caution">
    <text evidence="1">The sequence shown here is derived from an EMBL/GenBank/DDBJ whole genome shotgun (WGS) entry which is preliminary data.</text>
</comment>
<accession>A0ACC2Q1T6</accession>
<proteinExistence type="predicted"/>
<dbReference type="Proteomes" id="UP001231649">
    <property type="component" value="Chromosome 31"/>
</dbReference>
<evidence type="ECO:0000313" key="2">
    <source>
        <dbReference type="Proteomes" id="UP001231649"/>
    </source>
</evidence>
<evidence type="ECO:0000313" key="1">
    <source>
        <dbReference type="EMBL" id="KAJ8705521.1"/>
    </source>
</evidence>
<gene>
    <name evidence="1" type="ORF">PYW08_012567</name>
</gene>
<protein>
    <submittedName>
        <fullName evidence="1">Uncharacterized protein</fullName>
    </submittedName>
</protein>